<evidence type="ECO:0008006" key="3">
    <source>
        <dbReference type="Google" id="ProtNLM"/>
    </source>
</evidence>
<proteinExistence type="predicted"/>
<evidence type="ECO:0000313" key="2">
    <source>
        <dbReference type="Proteomes" id="UP000095552"/>
    </source>
</evidence>
<protein>
    <recommendedName>
        <fullName evidence="3">6-bladed beta-propeller</fullName>
    </recommendedName>
</protein>
<sequence>MGCSFSENENSIAATNGILKVKIDSKSPKTEFSKQIATLSILGLEETERSLLDGISRLIQTEEDIIIFDDQLLTGYRFNKQGKFLNSINSVGKGPNEYEQITDVIYRNNNIEIYNGLREELLRYDKFGVFQDKLRIPYTPDRILFIENHYLLSRSNKPSLDSMNYHLIWLDDKMNELKRSNPYDKPNPFPLPLFFSDFRTFKNKTFYSLPFNDTIYGVSNGTAKPLIHFDFGEDWLWTEELLNKQVASMRTVAQKNAPWWIYSWLVSDSRIEVSYYIGFEEIRDGFFNRETNKFYLYSYPWEIQDAEPPHRWLGYEGDQTLMAISTDALELLLMELESDKYKTIGYLSLEQILNSENPVVLKIEYEN</sequence>
<gene>
    <name evidence="1" type="ORF">BFP71_14160</name>
</gene>
<dbReference type="Pfam" id="PF17170">
    <property type="entry name" value="DUF5128"/>
    <property type="match status" value="1"/>
</dbReference>
<reference evidence="1 2" key="1">
    <citation type="submission" date="2016-08" db="EMBL/GenBank/DDBJ databases">
        <title>Draft genome of Fabibacter sp. strain SK-8.</title>
        <authorList>
            <person name="Wong S.-K."/>
            <person name="Hamasaki K."/>
            <person name="Yoshizawa S."/>
        </authorList>
    </citation>
    <scope>NUCLEOTIDE SEQUENCE [LARGE SCALE GENOMIC DNA]</scope>
    <source>
        <strain evidence="1 2">SK-8</strain>
    </source>
</reference>
<dbReference type="AlphaFoldDB" id="A0A1E5SZQ2"/>
<organism evidence="1 2">
    <name type="scientific">Roseivirga misakiensis</name>
    <dbReference type="NCBI Taxonomy" id="1563681"/>
    <lineage>
        <taxon>Bacteria</taxon>
        <taxon>Pseudomonadati</taxon>
        <taxon>Bacteroidota</taxon>
        <taxon>Cytophagia</taxon>
        <taxon>Cytophagales</taxon>
        <taxon>Roseivirgaceae</taxon>
        <taxon>Roseivirga</taxon>
    </lineage>
</organism>
<accession>A0A1E5SZQ2</accession>
<evidence type="ECO:0000313" key="1">
    <source>
        <dbReference type="EMBL" id="OEK04601.1"/>
    </source>
</evidence>
<name>A0A1E5SZQ2_9BACT</name>
<keyword evidence="2" id="KW-1185">Reference proteome</keyword>
<dbReference type="Proteomes" id="UP000095552">
    <property type="component" value="Unassembled WGS sequence"/>
</dbReference>
<dbReference type="EMBL" id="MDGQ01000005">
    <property type="protein sequence ID" value="OEK04601.1"/>
    <property type="molecule type" value="Genomic_DNA"/>
</dbReference>
<comment type="caution">
    <text evidence="1">The sequence shown here is derived from an EMBL/GenBank/DDBJ whole genome shotgun (WGS) entry which is preliminary data.</text>
</comment>